<dbReference type="SUPFAM" id="SSF47459">
    <property type="entry name" value="HLH, helix-loop-helix DNA-binding domain"/>
    <property type="match status" value="1"/>
</dbReference>
<dbReference type="STRING" id="112498.A0A2D3US09"/>
<dbReference type="Proteomes" id="UP000225277">
    <property type="component" value="Unassembled WGS sequence"/>
</dbReference>
<evidence type="ECO:0000313" key="4">
    <source>
        <dbReference type="Proteomes" id="UP000225277"/>
    </source>
</evidence>
<dbReference type="GeneID" id="35601036"/>
<dbReference type="CDD" id="cd11395">
    <property type="entry name" value="bHLHzip_SREBP_like"/>
    <property type="match status" value="1"/>
</dbReference>
<dbReference type="InterPro" id="IPR011598">
    <property type="entry name" value="bHLH_dom"/>
</dbReference>
<dbReference type="OrthoDB" id="2133190at2759"/>
<dbReference type="PANTHER" id="PTHR47336">
    <property type="entry name" value="TRANSCRIPTION FACTOR HMS1-RELATED"/>
    <property type="match status" value="1"/>
</dbReference>
<sequence>MSEAVINDAWRRQYLHQMSMPVNHWQAGPGLVDGGIQDADLRMFQPEAADYEESYHNDTNELISHLNYAPEASWGSDMDMATPSTAGLTSDALDGYHNLRHTSTINQHLNLQVRHERMTSAAHSPHSSYSGMSPHRYHVKPHEALRKEERPNLTRAITAPAIVDQRPRRSAYTAGSPPVKRSASEDEDDEYVPSEDAKPRGRKRQRIPHTAVERRYRENLNAHLDKLRQTVPSLVSKPPAGASKLGGTVGEGVKPSKCEILNGAIEHIGALGKENSALKTECKALKSRLEDLERWLPHR</sequence>
<accession>A0A2D3US09</accession>
<dbReference type="SMART" id="SM00353">
    <property type="entry name" value="HLH"/>
    <property type="match status" value="1"/>
</dbReference>
<dbReference type="InterPro" id="IPR052099">
    <property type="entry name" value="Regulatory_TF_Diverse"/>
</dbReference>
<keyword evidence="4" id="KW-1185">Reference proteome</keyword>
<gene>
    <name evidence="3" type="ORF">RCC_05889</name>
</gene>
<protein>
    <recommendedName>
        <fullName evidence="2">BHLH domain-containing protein</fullName>
    </recommendedName>
</protein>
<dbReference type="AlphaFoldDB" id="A0A2D3US09"/>
<feature type="region of interest" description="Disordered" evidence="1">
    <location>
        <begin position="143"/>
        <end position="210"/>
    </location>
</feature>
<feature type="compositionally biased region" description="Basic and acidic residues" evidence="1">
    <location>
        <begin position="143"/>
        <end position="152"/>
    </location>
</feature>
<dbReference type="Gene3D" id="4.10.280.10">
    <property type="entry name" value="Helix-loop-helix DNA-binding domain"/>
    <property type="match status" value="1"/>
</dbReference>
<organism evidence="3 4">
    <name type="scientific">Ramularia collo-cygni</name>
    <dbReference type="NCBI Taxonomy" id="112498"/>
    <lineage>
        <taxon>Eukaryota</taxon>
        <taxon>Fungi</taxon>
        <taxon>Dikarya</taxon>
        <taxon>Ascomycota</taxon>
        <taxon>Pezizomycotina</taxon>
        <taxon>Dothideomycetes</taxon>
        <taxon>Dothideomycetidae</taxon>
        <taxon>Mycosphaerellales</taxon>
        <taxon>Mycosphaerellaceae</taxon>
        <taxon>Ramularia</taxon>
    </lineage>
</organism>
<dbReference type="PANTHER" id="PTHR47336:SF2">
    <property type="entry name" value="TRANSCRIPTION FACTOR HMS1-RELATED"/>
    <property type="match status" value="1"/>
</dbReference>
<evidence type="ECO:0000256" key="1">
    <source>
        <dbReference type="SAM" id="MobiDB-lite"/>
    </source>
</evidence>
<dbReference type="Pfam" id="PF00010">
    <property type="entry name" value="HLH"/>
    <property type="match status" value="1"/>
</dbReference>
<proteinExistence type="predicted"/>
<evidence type="ECO:0000259" key="2">
    <source>
        <dbReference type="PROSITE" id="PS50888"/>
    </source>
</evidence>
<feature type="domain" description="BHLH" evidence="2">
    <location>
        <begin position="204"/>
        <end position="271"/>
    </location>
</feature>
<dbReference type="GO" id="GO:0046983">
    <property type="term" value="F:protein dimerization activity"/>
    <property type="evidence" value="ECO:0007669"/>
    <property type="project" value="InterPro"/>
</dbReference>
<dbReference type="RefSeq" id="XP_023626921.1">
    <property type="nucleotide sequence ID" value="XM_023771153.1"/>
</dbReference>
<name>A0A2D3US09_9PEZI</name>
<dbReference type="PROSITE" id="PS50888">
    <property type="entry name" value="BHLH"/>
    <property type="match status" value="1"/>
</dbReference>
<reference evidence="3 4" key="1">
    <citation type="submission" date="2016-03" db="EMBL/GenBank/DDBJ databases">
        <authorList>
            <person name="Ploux O."/>
        </authorList>
    </citation>
    <scope>NUCLEOTIDE SEQUENCE [LARGE SCALE GENOMIC DNA]</scope>
    <source>
        <strain evidence="3 4">URUG2</strain>
    </source>
</reference>
<dbReference type="EMBL" id="FJUY01000008">
    <property type="protein sequence ID" value="CZT20032.1"/>
    <property type="molecule type" value="Genomic_DNA"/>
</dbReference>
<dbReference type="InterPro" id="IPR036638">
    <property type="entry name" value="HLH_DNA-bd_sf"/>
</dbReference>
<evidence type="ECO:0000313" key="3">
    <source>
        <dbReference type="EMBL" id="CZT20032.1"/>
    </source>
</evidence>